<protein>
    <submittedName>
        <fullName evidence="2">DUF389 domain-containing protein</fullName>
    </submittedName>
</protein>
<feature type="transmembrane region" description="Helical" evidence="1">
    <location>
        <begin position="280"/>
        <end position="302"/>
    </location>
</feature>
<feature type="transmembrane region" description="Helical" evidence="1">
    <location>
        <begin position="175"/>
        <end position="201"/>
    </location>
</feature>
<dbReference type="PANTHER" id="PTHR20992">
    <property type="entry name" value="AT15442P-RELATED"/>
    <property type="match status" value="1"/>
</dbReference>
<keyword evidence="1" id="KW-0812">Transmembrane</keyword>
<gene>
    <name evidence="2" type="ORF">IU449_19215</name>
</gene>
<feature type="transmembrane region" description="Helical" evidence="1">
    <location>
        <begin position="116"/>
        <end position="135"/>
    </location>
</feature>
<dbReference type="InterPro" id="IPR005240">
    <property type="entry name" value="DUF389"/>
</dbReference>
<dbReference type="Proteomes" id="UP000707731">
    <property type="component" value="Unassembled WGS sequence"/>
</dbReference>
<sequence length="320" mass="33691">MLQLRVLSPTALTEGVLATMTEDPAVSGLALVRGASLKPPGDLIFAEVAREAGNDIIDRLRGLGVHQEGSIEIDQVRTWLSRSGFEAEVRTPGSSADTVVWAEVAQRSYEESELNWAYLSFMTLATIIAAIAIVLDSQILVIGAMVLGPEFGAIAALGVALVRKRYVLFRLALRTLVYGFVAAIATTLLLVLLARAVGWITVADVTGPHPNTEFVYSPDRWSLVVAVIAAAAGALALTSARSGAMVGVFISVTTVPAAGNIALGAAFGAGSAVWGSMVQLAVNLTGMALAGWATLALQRAVWSRVSVRRAKALHLPYRMV</sequence>
<dbReference type="Pfam" id="PF04087">
    <property type="entry name" value="DUF389"/>
    <property type="match status" value="1"/>
</dbReference>
<feature type="transmembrane region" description="Helical" evidence="1">
    <location>
        <begin position="141"/>
        <end position="163"/>
    </location>
</feature>
<comment type="caution">
    <text evidence="2">The sequence shown here is derived from an EMBL/GenBank/DDBJ whole genome shotgun (WGS) entry which is preliminary data.</text>
</comment>
<feature type="transmembrane region" description="Helical" evidence="1">
    <location>
        <begin position="221"/>
        <end position="240"/>
    </location>
</feature>
<accession>A0ABS0DDV7</accession>
<feature type="transmembrane region" description="Helical" evidence="1">
    <location>
        <begin position="247"/>
        <end position="274"/>
    </location>
</feature>
<dbReference type="PANTHER" id="PTHR20992:SF9">
    <property type="entry name" value="AT15442P-RELATED"/>
    <property type="match status" value="1"/>
</dbReference>
<evidence type="ECO:0000313" key="3">
    <source>
        <dbReference type="Proteomes" id="UP000707731"/>
    </source>
</evidence>
<dbReference type="EMBL" id="JADLQN010000003">
    <property type="protein sequence ID" value="MBF6356649.1"/>
    <property type="molecule type" value="Genomic_DNA"/>
</dbReference>
<evidence type="ECO:0000256" key="1">
    <source>
        <dbReference type="SAM" id="Phobius"/>
    </source>
</evidence>
<dbReference type="RefSeq" id="WP_195003491.1">
    <property type="nucleotide sequence ID" value="NZ_JADLQN010000003.1"/>
</dbReference>
<organism evidence="2 3">
    <name type="scientific">Nocardia higoensis</name>
    <dbReference type="NCBI Taxonomy" id="228599"/>
    <lineage>
        <taxon>Bacteria</taxon>
        <taxon>Bacillati</taxon>
        <taxon>Actinomycetota</taxon>
        <taxon>Actinomycetes</taxon>
        <taxon>Mycobacteriales</taxon>
        <taxon>Nocardiaceae</taxon>
        <taxon>Nocardia</taxon>
    </lineage>
</organism>
<keyword evidence="1" id="KW-1133">Transmembrane helix</keyword>
<evidence type="ECO:0000313" key="2">
    <source>
        <dbReference type="EMBL" id="MBF6356649.1"/>
    </source>
</evidence>
<reference evidence="2 3" key="1">
    <citation type="submission" date="2020-10" db="EMBL/GenBank/DDBJ databases">
        <title>Identification of Nocardia species via Next-generation sequencing and recognition of intraspecies genetic diversity.</title>
        <authorList>
            <person name="Li P."/>
            <person name="Li P."/>
            <person name="Lu B."/>
        </authorList>
    </citation>
    <scope>NUCLEOTIDE SEQUENCE [LARGE SCALE GENOMIC DNA]</scope>
    <source>
        <strain evidence="2 3">BJ06-0143</strain>
    </source>
</reference>
<keyword evidence="3" id="KW-1185">Reference proteome</keyword>
<keyword evidence="1" id="KW-0472">Membrane</keyword>
<proteinExistence type="predicted"/>
<name>A0ABS0DDV7_9NOCA</name>